<protein>
    <submittedName>
        <fullName evidence="5">Uncharacterized protein LOC101858787</fullName>
    </submittedName>
</protein>
<feature type="chain" id="PRO_5047277988" evidence="3">
    <location>
        <begin position="20"/>
        <end position="514"/>
    </location>
</feature>
<dbReference type="Proteomes" id="UP000694888">
    <property type="component" value="Unplaced"/>
</dbReference>
<evidence type="ECO:0000256" key="3">
    <source>
        <dbReference type="SAM" id="SignalP"/>
    </source>
</evidence>
<keyword evidence="4" id="KW-1185">Reference proteome</keyword>
<dbReference type="RefSeq" id="XP_035826225.1">
    <property type="nucleotide sequence ID" value="XM_035970332.1"/>
</dbReference>
<dbReference type="PANTHER" id="PTHR11861:SF8">
    <property type="entry name" value="PKD DOMAIN-CONTAINING PROTEIN"/>
    <property type="match status" value="1"/>
</dbReference>
<evidence type="ECO:0000313" key="4">
    <source>
        <dbReference type="Proteomes" id="UP000694888"/>
    </source>
</evidence>
<organism evidence="4 5">
    <name type="scientific">Aplysia californica</name>
    <name type="common">California sea hare</name>
    <dbReference type="NCBI Taxonomy" id="6500"/>
    <lineage>
        <taxon>Eukaryota</taxon>
        <taxon>Metazoa</taxon>
        <taxon>Spiralia</taxon>
        <taxon>Lophotrochozoa</taxon>
        <taxon>Mollusca</taxon>
        <taxon>Gastropoda</taxon>
        <taxon>Heterobranchia</taxon>
        <taxon>Euthyneura</taxon>
        <taxon>Tectipleura</taxon>
        <taxon>Aplysiida</taxon>
        <taxon>Aplysioidea</taxon>
        <taxon>Aplysiidae</taxon>
        <taxon>Aplysia</taxon>
    </lineage>
</organism>
<evidence type="ECO:0000256" key="1">
    <source>
        <dbReference type="SAM" id="MobiDB-lite"/>
    </source>
</evidence>
<keyword evidence="2" id="KW-0812">Transmembrane</keyword>
<evidence type="ECO:0000313" key="5">
    <source>
        <dbReference type="RefSeq" id="XP_035826225.1"/>
    </source>
</evidence>
<dbReference type="PANTHER" id="PTHR11861">
    <property type="entry name" value="MELANOCYTE PROTEIN PMEL 17-RELATED"/>
    <property type="match status" value="1"/>
</dbReference>
<accession>A0ABM1VUY3</accession>
<dbReference type="GeneID" id="101858787"/>
<feature type="signal peptide" evidence="3">
    <location>
        <begin position="1"/>
        <end position="19"/>
    </location>
</feature>
<proteinExistence type="predicted"/>
<name>A0ABM1VUY3_APLCA</name>
<feature type="region of interest" description="Disordered" evidence="1">
    <location>
        <begin position="22"/>
        <end position="48"/>
    </location>
</feature>
<keyword evidence="2" id="KW-0472">Membrane</keyword>
<reference evidence="5" key="1">
    <citation type="submission" date="2025-08" db="UniProtKB">
        <authorList>
            <consortium name="RefSeq"/>
        </authorList>
    </citation>
    <scope>IDENTIFICATION</scope>
</reference>
<evidence type="ECO:0000256" key="2">
    <source>
        <dbReference type="SAM" id="Phobius"/>
    </source>
</evidence>
<keyword evidence="3" id="KW-0732">Signal</keyword>
<gene>
    <name evidence="5" type="primary">LOC101858787</name>
</gene>
<dbReference type="InterPro" id="IPR045219">
    <property type="entry name" value="PKAT"/>
</dbReference>
<sequence length="514" mass="57307">MLRFSYFAALVVVTSVALSSDAPELSSPLPSAGSSTSTTPTTTLSTTVSSMTTNVSAPTPVTLDPGHKVQYIMELHNSGPAVLDSTIHFYARLFPISVKKLDPWPVKFIYQWMNMADMSVHKTQGRLASELSMTFSSSDPSIKSGEFLITVAAFFKDNPTKMAAFQTMKFVLTERLNGGLLLEQYVDYRRFPNVFKTGAPVTLIAEVHDDFTVSQQPSYLFFWYEGPQFVNSSNLPIFTTTIGLATNFTMEAVILATFDYTPTTNEQKKRSTKPLQVITEGKLDLMKQPYVKNGHFKEAIFFKDPLWDCDVLRVDTEPGDRSIEHGNSALINVTCMGSTPSSVCLNLSAFNGTVPLNETCLPVEFNDTLQHQVKVVLNESGWSDVHFFIYNDVSRIHVVKSYYGYDPDSVNVPALILPTVFGVIGVIIVLLGAAYIMRLRKKPHVEVADFDFHPSLTSTTQSEPNIRISRLTNSLKYMFSRNRPQVPLKQREPTAQAPLKDDASTEVKNFYDSL</sequence>
<feature type="transmembrane region" description="Helical" evidence="2">
    <location>
        <begin position="415"/>
        <end position="436"/>
    </location>
</feature>
<keyword evidence="2" id="KW-1133">Transmembrane helix</keyword>